<accession>A0A1H3NAA3</accession>
<dbReference type="InterPro" id="IPR038333">
    <property type="entry name" value="T1MK-like_N_sf"/>
</dbReference>
<comment type="similarity">
    <text evidence="1">Belongs to the N(4)/N(6)-methyltransferase family.</text>
</comment>
<dbReference type="EMBL" id="FNPF01000022">
    <property type="protein sequence ID" value="SDY85778.1"/>
    <property type="molecule type" value="Genomic_DNA"/>
</dbReference>
<dbReference type="PRINTS" id="PR00507">
    <property type="entry name" value="N12N6MTFRASE"/>
</dbReference>
<comment type="catalytic activity">
    <reaction evidence="7">
        <text>a 2'-deoxyadenosine in DNA + S-adenosyl-L-methionine = an N(6)-methyl-2'-deoxyadenosine in DNA + S-adenosyl-L-homocysteine + H(+)</text>
        <dbReference type="Rhea" id="RHEA:15197"/>
        <dbReference type="Rhea" id="RHEA-COMP:12418"/>
        <dbReference type="Rhea" id="RHEA-COMP:12419"/>
        <dbReference type="ChEBI" id="CHEBI:15378"/>
        <dbReference type="ChEBI" id="CHEBI:57856"/>
        <dbReference type="ChEBI" id="CHEBI:59789"/>
        <dbReference type="ChEBI" id="CHEBI:90615"/>
        <dbReference type="ChEBI" id="CHEBI:90616"/>
        <dbReference type="EC" id="2.1.1.72"/>
    </reaction>
</comment>
<evidence type="ECO:0000259" key="8">
    <source>
        <dbReference type="Pfam" id="PF02384"/>
    </source>
</evidence>
<gene>
    <name evidence="10" type="ORF">SAMN05444340_12214</name>
</gene>
<keyword evidence="6" id="KW-0680">Restriction system</keyword>
<dbReference type="Proteomes" id="UP000199286">
    <property type="component" value="Unassembled WGS sequence"/>
</dbReference>
<evidence type="ECO:0000256" key="5">
    <source>
        <dbReference type="ARBA" id="ARBA00022691"/>
    </source>
</evidence>
<dbReference type="Gene3D" id="3.40.50.150">
    <property type="entry name" value="Vaccinia Virus protein VP39"/>
    <property type="match status" value="1"/>
</dbReference>
<protein>
    <recommendedName>
        <fullName evidence="2">site-specific DNA-methyltransferase (adenine-specific)</fullName>
        <ecNumber evidence="2">2.1.1.72</ecNumber>
    </recommendedName>
</protein>
<evidence type="ECO:0000259" key="9">
    <source>
        <dbReference type="Pfam" id="PF12161"/>
    </source>
</evidence>
<evidence type="ECO:0000256" key="7">
    <source>
        <dbReference type="ARBA" id="ARBA00047942"/>
    </source>
</evidence>
<dbReference type="InterPro" id="IPR002052">
    <property type="entry name" value="DNA_methylase_N6_adenine_CS"/>
</dbReference>
<keyword evidence="5" id="KW-0949">S-adenosyl-L-methionine</keyword>
<dbReference type="GO" id="GO:0009007">
    <property type="term" value="F:site-specific DNA-methyltransferase (adenine-specific) activity"/>
    <property type="evidence" value="ECO:0007669"/>
    <property type="project" value="UniProtKB-EC"/>
</dbReference>
<dbReference type="PANTHER" id="PTHR42933">
    <property type="entry name" value="SLR6095 PROTEIN"/>
    <property type="match status" value="1"/>
</dbReference>
<dbReference type="GO" id="GO:0009307">
    <property type="term" value="P:DNA restriction-modification system"/>
    <property type="evidence" value="ECO:0007669"/>
    <property type="project" value="UniProtKB-KW"/>
</dbReference>
<evidence type="ECO:0000256" key="3">
    <source>
        <dbReference type="ARBA" id="ARBA00022603"/>
    </source>
</evidence>
<dbReference type="STRING" id="321339.SAMN05444340_12214"/>
<dbReference type="PANTHER" id="PTHR42933:SF3">
    <property type="entry name" value="TYPE I RESTRICTION ENZYME MJAVIII METHYLASE SUBUNIT"/>
    <property type="match status" value="1"/>
</dbReference>
<evidence type="ECO:0000313" key="10">
    <source>
        <dbReference type="EMBL" id="SDY85778.1"/>
    </source>
</evidence>
<name>A0A1H3NAA3_9RHOB</name>
<dbReference type="Gene3D" id="1.20.1260.30">
    <property type="match status" value="1"/>
</dbReference>
<organism evidence="10 11">
    <name type="scientific">Citreimonas salinaria</name>
    <dbReference type="NCBI Taxonomy" id="321339"/>
    <lineage>
        <taxon>Bacteria</taxon>
        <taxon>Pseudomonadati</taxon>
        <taxon>Pseudomonadota</taxon>
        <taxon>Alphaproteobacteria</taxon>
        <taxon>Rhodobacterales</taxon>
        <taxon>Roseobacteraceae</taxon>
        <taxon>Citreimonas</taxon>
    </lineage>
</organism>
<evidence type="ECO:0000256" key="4">
    <source>
        <dbReference type="ARBA" id="ARBA00022679"/>
    </source>
</evidence>
<reference evidence="10 11" key="1">
    <citation type="submission" date="2016-10" db="EMBL/GenBank/DDBJ databases">
        <authorList>
            <person name="de Groot N.N."/>
        </authorList>
    </citation>
    <scope>NUCLEOTIDE SEQUENCE [LARGE SCALE GENOMIC DNA]</scope>
    <source>
        <strain evidence="10 11">DSM 26880</strain>
    </source>
</reference>
<dbReference type="GO" id="GO:0032259">
    <property type="term" value="P:methylation"/>
    <property type="evidence" value="ECO:0007669"/>
    <property type="project" value="UniProtKB-KW"/>
</dbReference>
<dbReference type="OrthoDB" id="9806213at2"/>
<sequence>MSNQKTTNLSAFIWSIAELLRGDAKPSEYAKIILPFVVLRRLDCVLAPTKDAVIEAAENLSDDLDDEMRDRMLTSIVGPRAKIYNRSRFTFEALRGQDAEQLRENLMDYITKFSTNARDIFIDKFDFPAQLKALEEAGILYLVFERFCQIDLHPDTISNIEMGQLFEDLIRRFNENSAADNGDYFTPREVIRLMVELLLAYDHEALSGSGVIRTIYDPTIGTGGMASIGEEEMRALNEKIRVNIFGQEMIKESYAICKSDMLITGHDPENIAFGNTLTDDAFPTHKFHYMLSNPPYGVDWKKSKDKVTEEHETQGMDGRFGAGLPSISDGQLLFVQHMVSKMRPDEQGSRIGIVMNGSPLFSGGAGSGESEIRRWLLENDLIEAIIALPTDIFYNTGIQTYVWLLSNKKIEGRRGKVQLIDASGERFWSPTRRSLGAKRREIPEEARQEVVSIYHDMLNGGSDHSEVSKIFDTTAFGFRKIRVERPLRLRFDVTEETMAALTAAKPVEKLDQDAREGLLAAVEAACADAPIMDRVVFRKSLRAALKTASIKIGAPMQKAIEAAIGTPDEDAAICLDKDGKPEPDPHLRDFELVPLAEDWRDYVAREVTPFVPDAWVDETYRDDKDGEVGRVGYEINFNRYFYSYAPPRPVAEIDDDLKSLEAEIAGLLAEVVE</sequence>
<dbReference type="InterPro" id="IPR003356">
    <property type="entry name" value="DNA_methylase_A-5"/>
</dbReference>
<dbReference type="GO" id="GO:0003677">
    <property type="term" value="F:DNA binding"/>
    <property type="evidence" value="ECO:0007669"/>
    <property type="project" value="InterPro"/>
</dbReference>
<keyword evidence="11" id="KW-1185">Reference proteome</keyword>
<evidence type="ECO:0000256" key="1">
    <source>
        <dbReference type="ARBA" id="ARBA00006594"/>
    </source>
</evidence>
<keyword evidence="3" id="KW-0489">Methyltransferase</keyword>
<dbReference type="InterPro" id="IPR022749">
    <property type="entry name" value="D12N6_MeTrfase_N"/>
</dbReference>
<evidence type="ECO:0000313" key="11">
    <source>
        <dbReference type="Proteomes" id="UP000199286"/>
    </source>
</evidence>
<proteinExistence type="inferred from homology"/>
<dbReference type="Pfam" id="PF02384">
    <property type="entry name" value="N6_Mtase"/>
    <property type="match status" value="1"/>
</dbReference>
<dbReference type="Pfam" id="PF12161">
    <property type="entry name" value="HsdM_N"/>
    <property type="match status" value="1"/>
</dbReference>
<dbReference type="SUPFAM" id="SSF53335">
    <property type="entry name" value="S-adenosyl-L-methionine-dependent methyltransferases"/>
    <property type="match status" value="1"/>
</dbReference>
<dbReference type="InterPro" id="IPR029063">
    <property type="entry name" value="SAM-dependent_MTases_sf"/>
</dbReference>
<evidence type="ECO:0000256" key="2">
    <source>
        <dbReference type="ARBA" id="ARBA00011900"/>
    </source>
</evidence>
<dbReference type="PROSITE" id="PS00092">
    <property type="entry name" value="N6_MTASE"/>
    <property type="match status" value="1"/>
</dbReference>
<dbReference type="AlphaFoldDB" id="A0A1H3NAA3"/>
<dbReference type="InterPro" id="IPR051537">
    <property type="entry name" value="DNA_Adenine_Mtase"/>
</dbReference>
<dbReference type="GO" id="GO:0008170">
    <property type="term" value="F:N-methyltransferase activity"/>
    <property type="evidence" value="ECO:0007669"/>
    <property type="project" value="InterPro"/>
</dbReference>
<feature type="domain" description="DNA methylase adenine-specific" evidence="8">
    <location>
        <begin position="162"/>
        <end position="464"/>
    </location>
</feature>
<dbReference type="EC" id="2.1.1.72" evidence="2"/>
<keyword evidence="4" id="KW-0808">Transferase</keyword>
<feature type="domain" description="N6 adenine-specific DNA methyltransferase N-terminal" evidence="9">
    <location>
        <begin position="9"/>
        <end position="147"/>
    </location>
</feature>
<evidence type="ECO:0000256" key="6">
    <source>
        <dbReference type="ARBA" id="ARBA00022747"/>
    </source>
</evidence>